<gene>
    <name evidence="2" type="ORF">BT96DRAFT_997781</name>
</gene>
<evidence type="ECO:0000313" key="3">
    <source>
        <dbReference type="Proteomes" id="UP000799118"/>
    </source>
</evidence>
<dbReference type="EMBL" id="ML769534">
    <property type="protein sequence ID" value="KAE9395282.1"/>
    <property type="molecule type" value="Genomic_DNA"/>
</dbReference>
<protein>
    <submittedName>
        <fullName evidence="2">Uncharacterized protein</fullName>
    </submittedName>
</protein>
<feature type="region of interest" description="Disordered" evidence="1">
    <location>
        <begin position="42"/>
        <end position="106"/>
    </location>
</feature>
<feature type="region of interest" description="Disordered" evidence="1">
    <location>
        <begin position="194"/>
        <end position="216"/>
    </location>
</feature>
<feature type="region of interest" description="Disordered" evidence="1">
    <location>
        <begin position="237"/>
        <end position="259"/>
    </location>
</feature>
<evidence type="ECO:0000256" key="1">
    <source>
        <dbReference type="SAM" id="MobiDB-lite"/>
    </source>
</evidence>
<name>A0A6A4HAK9_9AGAR</name>
<dbReference type="AlphaFoldDB" id="A0A6A4HAK9"/>
<reference evidence="2" key="1">
    <citation type="journal article" date="2019" name="Environ. Microbiol.">
        <title>Fungal ecological strategies reflected in gene transcription - a case study of two litter decomposers.</title>
        <authorList>
            <person name="Barbi F."/>
            <person name="Kohler A."/>
            <person name="Barry K."/>
            <person name="Baskaran P."/>
            <person name="Daum C."/>
            <person name="Fauchery L."/>
            <person name="Ihrmark K."/>
            <person name="Kuo A."/>
            <person name="LaButti K."/>
            <person name="Lipzen A."/>
            <person name="Morin E."/>
            <person name="Grigoriev I.V."/>
            <person name="Henrissat B."/>
            <person name="Lindahl B."/>
            <person name="Martin F."/>
        </authorList>
    </citation>
    <scope>NUCLEOTIDE SEQUENCE</scope>
    <source>
        <strain evidence="2">JB14</strain>
    </source>
</reference>
<accession>A0A6A4HAK9</accession>
<evidence type="ECO:0000313" key="2">
    <source>
        <dbReference type="EMBL" id="KAE9395282.1"/>
    </source>
</evidence>
<sequence length="325" mass="35207">MSHPGYPSGWNTGQYQGYTGGPPHVFTPGPNIAFQGWLGPAYDSREQRNSGGPVPVSNTPGVPPRFPHYSQNNQNHSSRISDSDFHSQSNPSSGGRGYVQPHGYGIPVATPHAVRAFANEAPRPVDPSLPIPGGRTRRAPSHLDPISNGSNMSNSVVTHYSSDPNMYVVGHLSLESNNSNRSSRRNLLENLARHPEQFPTPPSSAATSPSRGEPPLKVTADCIMRCPKCKGIIYKSDKSNHECPNNENKKDKGNDKGMGSARLPEEALRSQLTVDCINIWKQVGTSLALRIALAGDLVGLVSDEFAMEIYEILLLKTVPEGMRTP</sequence>
<feature type="region of interest" description="Disordered" evidence="1">
    <location>
        <begin position="121"/>
        <end position="152"/>
    </location>
</feature>
<feature type="compositionally biased region" description="Polar residues" evidence="1">
    <location>
        <begin position="69"/>
        <end position="78"/>
    </location>
</feature>
<proteinExistence type="predicted"/>
<dbReference type="Proteomes" id="UP000799118">
    <property type="component" value="Unassembled WGS sequence"/>
</dbReference>
<keyword evidence="3" id="KW-1185">Reference proteome</keyword>
<organism evidence="2 3">
    <name type="scientific">Gymnopus androsaceus JB14</name>
    <dbReference type="NCBI Taxonomy" id="1447944"/>
    <lineage>
        <taxon>Eukaryota</taxon>
        <taxon>Fungi</taxon>
        <taxon>Dikarya</taxon>
        <taxon>Basidiomycota</taxon>
        <taxon>Agaricomycotina</taxon>
        <taxon>Agaricomycetes</taxon>
        <taxon>Agaricomycetidae</taxon>
        <taxon>Agaricales</taxon>
        <taxon>Marasmiineae</taxon>
        <taxon>Omphalotaceae</taxon>
        <taxon>Gymnopus</taxon>
    </lineage>
</organism>